<keyword evidence="5" id="KW-0029">Amino-acid transport</keyword>
<evidence type="ECO:0000313" key="8">
    <source>
        <dbReference type="Proteomes" id="UP000249130"/>
    </source>
</evidence>
<keyword evidence="8" id="KW-1185">Reference proteome</keyword>
<organism evidence="7 8">
    <name type="scientific">Rhodoplanes roseus</name>
    <dbReference type="NCBI Taxonomy" id="29409"/>
    <lineage>
        <taxon>Bacteria</taxon>
        <taxon>Pseudomonadati</taxon>
        <taxon>Pseudomonadota</taxon>
        <taxon>Alphaproteobacteria</taxon>
        <taxon>Hyphomicrobiales</taxon>
        <taxon>Nitrobacteraceae</taxon>
        <taxon>Rhodoplanes</taxon>
    </lineage>
</organism>
<evidence type="ECO:0000256" key="1">
    <source>
        <dbReference type="ARBA" id="ARBA00005417"/>
    </source>
</evidence>
<dbReference type="OrthoDB" id="9776369at2"/>
<evidence type="ECO:0000256" key="2">
    <source>
        <dbReference type="ARBA" id="ARBA00022448"/>
    </source>
</evidence>
<dbReference type="SUPFAM" id="SSF52540">
    <property type="entry name" value="P-loop containing nucleoside triphosphate hydrolases"/>
    <property type="match status" value="1"/>
</dbReference>
<comment type="caution">
    <text evidence="7">The sequence shown here is derived from an EMBL/GenBank/DDBJ whole genome shotgun (WGS) entry which is preliminary data.</text>
</comment>
<dbReference type="EMBL" id="NPEX01000024">
    <property type="protein sequence ID" value="RAI45127.1"/>
    <property type="molecule type" value="Genomic_DNA"/>
</dbReference>
<evidence type="ECO:0000313" key="7">
    <source>
        <dbReference type="EMBL" id="RAI45127.1"/>
    </source>
</evidence>
<dbReference type="PROSITE" id="PS00211">
    <property type="entry name" value="ABC_TRANSPORTER_1"/>
    <property type="match status" value="1"/>
</dbReference>
<dbReference type="InterPro" id="IPR027417">
    <property type="entry name" value="P-loop_NTPase"/>
</dbReference>
<keyword evidence="3" id="KW-0547">Nucleotide-binding</keyword>
<proteinExistence type="inferred from homology"/>
<dbReference type="Pfam" id="PF00005">
    <property type="entry name" value="ABC_tran"/>
    <property type="match status" value="1"/>
</dbReference>
<dbReference type="CDD" id="cd03224">
    <property type="entry name" value="ABC_TM1139_LivF_branched"/>
    <property type="match status" value="1"/>
</dbReference>
<name>A0A327L3Z8_9BRAD</name>
<dbReference type="AlphaFoldDB" id="A0A327L3Z8"/>
<dbReference type="PANTHER" id="PTHR43820:SF6">
    <property type="entry name" value="ABC TRANSPORTER ATP-BINDING PROTEIN"/>
    <property type="match status" value="1"/>
</dbReference>
<keyword evidence="4" id="KW-0067">ATP-binding</keyword>
<dbReference type="GO" id="GO:0015658">
    <property type="term" value="F:branched-chain amino acid transmembrane transporter activity"/>
    <property type="evidence" value="ECO:0007669"/>
    <property type="project" value="TreeGrafter"/>
</dbReference>
<dbReference type="Gene3D" id="3.40.50.300">
    <property type="entry name" value="P-loop containing nucleotide triphosphate hydrolases"/>
    <property type="match status" value="1"/>
</dbReference>
<accession>A0A327L3Z8</accession>
<dbReference type="InterPro" id="IPR003439">
    <property type="entry name" value="ABC_transporter-like_ATP-bd"/>
</dbReference>
<dbReference type="GO" id="GO:0016887">
    <property type="term" value="F:ATP hydrolysis activity"/>
    <property type="evidence" value="ECO:0007669"/>
    <property type="project" value="InterPro"/>
</dbReference>
<dbReference type="PROSITE" id="PS50893">
    <property type="entry name" value="ABC_TRANSPORTER_2"/>
    <property type="match status" value="1"/>
</dbReference>
<evidence type="ECO:0000259" key="6">
    <source>
        <dbReference type="PROSITE" id="PS50893"/>
    </source>
</evidence>
<dbReference type="GO" id="GO:0005524">
    <property type="term" value="F:ATP binding"/>
    <property type="evidence" value="ECO:0007669"/>
    <property type="project" value="UniProtKB-KW"/>
</dbReference>
<dbReference type="InterPro" id="IPR017871">
    <property type="entry name" value="ABC_transporter-like_CS"/>
</dbReference>
<dbReference type="GO" id="GO:0015807">
    <property type="term" value="P:L-amino acid transport"/>
    <property type="evidence" value="ECO:0007669"/>
    <property type="project" value="TreeGrafter"/>
</dbReference>
<dbReference type="InterPro" id="IPR003593">
    <property type="entry name" value="AAA+_ATPase"/>
</dbReference>
<feature type="domain" description="ABC transporter" evidence="6">
    <location>
        <begin position="1"/>
        <end position="233"/>
    </location>
</feature>
<gene>
    <name evidence="7" type="ORF">CH341_05675</name>
</gene>
<protein>
    <recommendedName>
        <fullName evidence="6">ABC transporter domain-containing protein</fullName>
    </recommendedName>
</protein>
<evidence type="ECO:0000256" key="3">
    <source>
        <dbReference type="ARBA" id="ARBA00022741"/>
    </source>
</evidence>
<sequence>MSGLFAGYVPGHPILRGVDLTAQSGRITVVLGPNGAGKSTLLKTAAGFLVPLRGSVMLGDTDIGHLPAHRHIALGIGLLPQGRSTFPDLSVYENIELGGWSMRSDRKRLAAAVEAVLTRYPHLRELRHRAAGSLSGGQQRAVEIARMLVPDPTVLLVDEPSVGLSPIVARQVYQELRALKAEGRTILLVDQDVRAAIAIADYVYVLGSGRNDVEGDRSAFEGDLGAMVRGWLGV</sequence>
<dbReference type="PANTHER" id="PTHR43820">
    <property type="entry name" value="HIGH-AFFINITY BRANCHED-CHAIN AMINO ACID TRANSPORT ATP-BINDING PROTEIN LIVF"/>
    <property type="match status" value="1"/>
</dbReference>
<reference evidence="7 8" key="1">
    <citation type="submission" date="2017-07" db="EMBL/GenBank/DDBJ databases">
        <title>Draft Genome Sequences of Select Purple Nonsulfur Bacteria.</title>
        <authorList>
            <person name="Lasarre B."/>
            <person name="Mckinlay J.B."/>
        </authorList>
    </citation>
    <scope>NUCLEOTIDE SEQUENCE [LARGE SCALE GENOMIC DNA]</scope>
    <source>
        <strain evidence="7 8">DSM 5909</strain>
    </source>
</reference>
<dbReference type="Proteomes" id="UP000249130">
    <property type="component" value="Unassembled WGS sequence"/>
</dbReference>
<dbReference type="InterPro" id="IPR052156">
    <property type="entry name" value="BCAA_Transport_ATP-bd_LivF"/>
</dbReference>
<comment type="similarity">
    <text evidence="1">Belongs to the ABC transporter superfamily.</text>
</comment>
<dbReference type="SMART" id="SM00382">
    <property type="entry name" value="AAA"/>
    <property type="match status" value="1"/>
</dbReference>
<keyword evidence="2" id="KW-0813">Transport</keyword>
<evidence type="ECO:0000256" key="4">
    <source>
        <dbReference type="ARBA" id="ARBA00022840"/>
    </source>
</evidence>
<evidence type="ECO:0000256" key="5">
    <source>
        <dbReference type="ARBA" id="ARBA00022970"/>
    </source>
</evidence>